<dbReference type="SUPFAM" id="SSF48371">
    <property type="entry name" value="ARM repeat"/>
    <property type="match status" value="1"/>
</dbReference>
<keyword evidence="1" id="KW-0343">GTPase activation</keyword>
<reference evidence="5" key="1">
    <citation type="submission" date="2025-08" db="UniProtKB">
        <authorList>
            <consortium name="Ensembl"/>
        </authorList>
    </citation>
    <scope>IDENTIFICATION</scope>
</reference>
<feature type="compositionally biased region" description="Polar residues" evidence="3">
    <location>
        <begin position="671"/>
        <end position="680"/>
    </location>
</feature>
<dbReference type="Ensembl" id="ENSCCRT00020058767.1">
    <property type="protein sequence ID" value="ENSCCRP00020053735.1"/>
    <property type="gene ID" value="ENSCCRG00020023033.1"/>
</dbReference>
<dbReference type="InterPro" id="IPR027107">
    <property type="entry name" value="Tuberin/Ral-act_asu"/>
</dbReference>
<evidence type="ECO:0000259" key="4">
    <source>
        <dbReference type="PROSITE" id="PS50085"/>
    </source>
</evidence>
<feature type="region of interest" description="Disordered" evidence="3">
    <location>
        <begin position="712"/>
        <end position="768"/>
    </location>
</feature>
<dbReference type="Pfam" id="PF20412">
    <property type="entry name" value="RALGAPB_N"/>
    <property type="match status" value="1"/>
</dbReference>
<dbReference type="Pfam" id="PF02145">
    <property type="entry name" value="Rap_GAP"/>
    <property type="match status" value="1"/>
</dbReference>
<evidence type="ECO:0000256" key="1">
    <source>
        <dbReference type="ARBA" id="ARBA00022468"/>
    </source>
</evidence>
<dbReference type="GO" id="GO:0051056">
    <property type="term" value="P:regulation of small GTPase mediated signal transduction"/>
    <property type="evidence" value="ECO:0007669"/>
    <property type="project" value="InterPro"/>
</dbReference>
<keyword evidence="2" id="KW-0597">Phosphoprotein</keyword>
<feature type="domain" description="Rap-GAP" evidence="4">
    <location>
        <begin position="1598"/>
        <end position="1801"/>
    </location>
</feature>
<protein>
    <submittedName>
        <fullName evidence="5">Ral GTPase activating protein, alpha subunit 1 (catalytic)</fullName>
    </submittedName>
</protein>
<dbReference type="InterPro" id="IPR046859">
    <property type="entry name" value="RGPA/RALGAPB_N"/>
</dbReference>
<feature type="region of interest" description="Disordered" evidence="3">
    <location>
        <begin position="379"/>
        <end position="404"/>
    </location>
</feature>
<evidence type="ECO:0000313" key="5">
    <source>
        <dbReference type="Ensembl" id="ENSCCRP00020053735.1"/>
    </source>
</evidence>
<feature type="region of interest" description="Disordered" evidence="3">
    <location>
        <begin position="269"/>
        <end position="310"/>
    </location>
</feature>
<feature type="compositionally biased region" description="Polar residues" evidence="3">
    <location>
        <begin position="292"/>
        <end position="310"/>
    </location>
</feature>
<feature type="compositionally biased region" description="Basic and acidic residues" evidence="3">
    <location>
        <begin position="270"/>
        <end position="280"/>
    </location>
</feature>
<dbReference type="InterPro" id="IPR000331">
    <property type="entry name" value="Rap/Ran_GAP_dom"/>
</dbReference>
<dbReference type="PROSITE" id="PS50085">
    <property type="entry name" value="RAPGAP"/>
    <property type="match status" value="1"/>
</dbReference>
<dbReference type="PANTHER" id="PTHR10063">
    <property type="entry name" value="TUBERIN"/>
    <property type="match status" value="1"/>
</dbReference>
<organism evidence="5 6">
    <name type="scientific">Cyprinus carpio</name>
    <name type="common">Common carp</name>
    <dbReference type="NCBI Taxonomy" id="7962"/>
    <lineage>
        <taxon>Eukaryota</taxon>
        <taxon>Metazoa</taxon>
        <taxon>Chordata</taxon>
        <taxon>Craniata</taxon>
        <taxon>Vertebrata</taxon>
        <taxon>Euteleostomi</taxon>
        <taxon>Actinopterygii</taxon>
        <taxon>Neopterygii</taxon>
        <taxon>Teleostei</taxon>
        <taxon>Ostariophysi</taxon>
        <taxon>Cypriniformes</taxon>
        <taxon>Cyprinidae</taxon>
        <taxon>Cyprininae</taxon>
        <taxon>Cyprinus</taxon>
    </lineage>
</organism>
<dbReference type="FunFam" id="3.40.50.11210:FF:000001">
    <property type="entry name" value="Ral GTPase-activating protein subunit alpha-1 isoform 1"/>
    <property type="match status" value="1"/>
</dbReference>
<dbReference type="GO" id="GO:0005634">
    <property type="term" value="C:nucleus"/>
    <property type="evidence" value="ECO:0007669"/>
    <property type="project" value="InterPro"/>
</dbReference>
<name>A0A8C2FCI5_CYPCA</name>
<dbReference type="SUPFAM" id="SSF111347">
    <property type="entry name" value="Rap/Ran-GAP"/>
    <property type="match status" value="1"/>
</dbReference>
<sequence>QREELDSILFIFEKILQLLPERIQGRWQFHSIGLILKKLLHTGNSLKIRREGVRLFLLWMQALQHNALREQLWIFACLIPGFPAPQSELGPRTLDNLISPPLNLQESQVTPEEISPLVPPQSGDKSQEDLTGYFLEGLQKYMVKQAKSLEWKCKENHEKGFSFLFANFKKYYLPHIFPNFSKETNLYSPILEVPSMRPKPYYVVVKRDPETNEALYCTKENFLNARVIFIRWLVSFWLEPRSNTGTHIPGMEGENVPKNIQRAAAGLAARGEDGGLRPDGLDGGGTGEPEQSHSNTSTLTEREPSSSSLCSMDEEHLTVIEVVRRVLCSSSTNVNFITEIFRQAFLLPMCEAAAMRKVVRVYQEWISQQDKPVFMREPEEDQFTGQLDSTHGQRSDKEEEVTVSKVDNRGIQRHKSSDSEVLEYNVHAGVQATLQVFITNSSNVFLLEAANELKSLLEEHVDMCKRVLNIYRSLVMHETMSQKTWEQILLVLLRVTECVMKRPPSIMPHGKKSNTLSGRLAGAIFQTLIVAWIKGNLNVYVSRELWDDLLSVLSSLTCWEELVTEWSLTMETLTKVLARNLYSLDLNELPLEKLSEQKQKKHKGKGGAHECQKITVDRSFSKGWSRDPPGQAAVMRQRSATTAGSPGIEKANLEEPPMVQRGPRIRHCSQSEETPSSEVFSASGELEQPPLPRSSSASDIMEPFIAERVKGALPGMTRRGSSPGSLEIPKDLPELLNRQNTTRPADDPGVPSEWTSPASASGSDLISSDSQSESFSAFQYDNKFENFSFPPETCALASVDQDSLGGAGQTAEEQELSSLTTLHIDSETSSLSQHGLSADTVTITETSEFPTEDCSVMAGGTLTGWHADVATVMWRRMLGILGDVNSIKDPEIHAQVFDYLCELWQNLAKIRDNLGISLDNQSSPPPPDLIPPLRILTPWLFKATMLGERYKQGKLHAYKLICKIMKRRQDVSPNSDFLMHFYNIMHCGLLHQDQDIVNTIIKHCSPRFFSIGLPGATMLILDFIVAASRVTACSSLNAPRVEAQILLGSLVCLPNLYSELPALHPTTADILMTKFTDVKEHIIKHILTSARDEPSAPARCVALCSLGIWLCEELVHGTQHPQIKEALNVICVTLKFSNKTVALVASDILHLLINYVDELQKFPPDTPKKIVEVLIATITYLLPATESSPHELDKRLVVSLLLCLLDWVMALPPKTLLQPVQRASDNEKTDKSVLSCIYKVLHGCVYGAQSFSNPNYFPIHLSDLSSPDYDPFLLLENLKEPEPLHSPDSERSSKLQPVTEVRTRIQQGLISIAARTVISHLVNHLGHYPMSGGPATLTSQVCENQDNPYSESADLTPELFDAPNLQFFVLNGTTLLSYLQIRAEDGLPGGGMSAGLTTTSACVRVIVRDISGKHSWDSAILYGPPQCITPSQTLHLYSNQEKELEEVDEEEEAGLELMAPQAKRQCREVIPSWDSLQNGEDALDEMLQYLGYSSPECLQRTGAPLNIPAPPPTCVSEKQENDVINGILKQCAEEQDFALYRGNDLNMRAVVQQEPSPQRPQSAFYYCKLLLNILGMNSWEKRNSFHLLKKNEKLLRELKNLDSRQCRETHKIAVFYVAEGQEDKHSILSNTAGSQAYEDFVSGLGWEVNLTSHCGFMGGLQRNKSTGLTMPYFATSTVEVMFHVSTRMPPDSDDSLTKKLRHLGNDEVHIVWSEHSRDYRRGIIPTEFGDVLIIIYPMKNHMYSIQIIKKPEVPFFGPLFDGAIVDGNILPTVVRATAINASRALKSLIPLYQNLYPFPRL</sequence>
<dbReference type="GO" id="GO:0005096">
    <property type="term" value="F:GTPase activator activity"/>
    <property type="evidence" value="ECO:0007669"/>
    <property type="project" value="UniProtKB-KW"/>
</dbReference>
<evidence type="ECO:0000256" key="3">
    <source>
        <dbReference type="SAM" id="MobiDB-lite"/>
    </source>
</evidence>
<accession>A0A8C2FCI5</accession>
<dbReference type="PANTHER" id="PTHR10063:SF3">
    <property type="entry name" value="RAL GTPASE-ACTIVATING PROTEIN SUBUNIT ALPHA-1"/>
    <property type="match status" value="1"/>
</dbReference>
<dbReference type="InterPro" id="IPR035974">
    <property type="entry name" value="Rap/Ran-GAP_sf"/>
</dbReference>
<feature type="region of interest" description="Disordered" evidence="3">
    <location>
        <begin position="619"/>
        <end position="698"/>
    </location>
</feature>
<proteinExistence type="predicted"/>
<feature type="compositionally biased region" description="Basic and acidic residues" evidence="3">
    <location>
        <begin position="391"/>
        <end position="404"/>
    </location>
</feature>
<feature type="compositionally biased region" description="Low complexity" evidence="3">
    <location>
        <begin position="756"/>
        <end position="768"/>
    </location>
</feature>
<evidence type="ECO:0000256" key="2">
    <source>
        <dbReference type="ARBA" id="ARBA00022553"/>
    </source>
</evidence>
<dbReference type="Proteomes" id="UP000694701">
    <property type="component" value="Unplaced"/>
</dbReference>
<dbReference type="GO" id="GO:0005737">
    <property type="term" value="C:cytoplasm"/>
    <property type="evidence" value="ECO:0007669"/>
    <property type="project" value="TreeGrafter"/>
</dbReference>
<evidence type="ECO:0000313" key="6">
    <source>
        <dbReference type="Proteomes" id="UP000694701"/>
    </source>
</evidence>
<dbReference type="Gene3D" id="3.40.50.11210">
    <property type="entry name" value="Rap/Ran-GAP"/>
    <property type="match status" value="1"/>
</dbReference>
<dbReference type="InterPro" id="IPR016024">
    <property type="entry name" value="ARM-type_fold"/>
</dbReference>